<feature type="domain" description="Ancillary SecYEG translocon subunit/Cell division coordinator CpoB TPR" evidence="10">
    <location>
        <begin position="16"/>
        <end position="212"/>
    </location>
</feature>
<gene>
    <name evidence="11" type="ORF">GCM10025770_33630</name>
</gene>
<comment type="caution">
    <text evidence="11">The sequence shown here is derived from an EMBL/GenBank/DDBJ whole genome shotgun (WGS) entry which is preliminary data.</text>
</comment>
<keyword evidence="4 9" id="KW-1133">Transmembrane helix</keyword>
<dbReference type="EMBL" id="BAABLD010000017">
    <property type="protein sequence ID" value="GAA5170534.1"/>
    <property type="molecule type" value="Genomic_DNA"/>
</dbReference>
<proteinExistence type="inferred from homology"/>
<evidence type="ECO:0000256" key="9">
    <source>
        <dbReference type="SAM" id="Phobius"/>
    </source>
</evidence>
<keyword evidence="2" id="KW-1003">Cell membrane</keyword>
<dbReference type="InterPro" id="IPR018704">
    <property type="entry name" value="SecYEG/CpoB_TPR"/>
</dbReference>
<evidence type="ECO:0000259" key="10">
    <source>
        <dbReference type="Pfam" id="PF09976"/>
    </source>
</evidence>
<comment type="subcellular location">
    <subcellularLocation>
        <location evidence="1">Cell membrane</location>
        <topology evidence="1">Single-pass type II membrane protein</topology>
    </subcellularLocation>
</comment>
<evidence type="ECO:0000256" key="8">
    <source>
        <dbReference type="ARBA" id="ARBA00024235"/>
    </source>
</evidence>
<keyword evidence="12" id="KW-1185">Reference proteome</keyword>
<dbReference type="InterPro" id="IPR026039">
    <property type="entry name" value="YfgM"/>
</dbReference>
<evidence type="ECO:0000313" key="12">
    <source>
        <dbReference type="Proteomes" id="UP001500547"/>
    </source>
</evidence>
<dbReference type="PANTHER" id="PTHR38035:SF1">
    <property type="entry name" value="ANCILLARY SECYEG TRANSLOCON SUBUNIT"/>
    <property type="match status" value="1"/>
</dbReference>
<dbReference type="Gene3D" id="1.25.40.10">
    <property type="entry name" value="Tetratricopeptide repeat domain"/>
    <property type="match status" value="1"/>
</dbReference>
<dbReference type="Proteomes" id="UP001500547">
    <property type="component" value="Unassembled WGS sequence"/>
</dbReference>
<accession>A0ABP9R1X2</accession>
<dbReference type="PIRSF" id="PIRSF006170">
    <property type="entry name" value="YfgM"/>
    <property type="match status" value="1"/>
</dbReference>
<organism evidence="11 12">
    <name type="scientific">Viridibacterium curvum</name>
    <dbReference type="NCBI Taxonomy" id="1101404"/>
    <lineage>
        <taxon>Bacteria</taxon>
        <taxon>Pseudomonadati</taxon>
        <taxon>Pseudomonadota</taxon>
        <taxon>Betaproteobacteria</taxon>
        <taxon>Rhodocyclales</taxon>
        <taxon>Rhodocyclaceae</taxon>
        <taxon>Viridibacterium</taxon>
    </lineage>
</organism>
<evidence type="ECO:0000256" key="3">
    <source>
        <dbReference type="ARBA" id="ARBA00022692"/>
    </source>
</evidence>
<evidence type="ECO:0000256" key="6">
    <source>
        <dbReference type="ARBA" id="ARBA00023186"/>
    </source>
</evidence>
<dbReference type="PANTHER" id="PTHR38035">
    <property type="entry name" value="UPF0070 PROTEIN YFGM"/>
    <property type="match status" value="1"/>
</dbReference>
<dbReference type="RefSeq" id="WP_345534273.1">
    <property type="nucleotide sequence ID" value="NZ_BAABLD010000017.1"/>
</dbReference>
<evidence type="ECO:0000313" key="11">
    <source>
        <dbReference type="EMBL" id="GAA5170534.1"/>
    </source>
</evidence>
<feature type="transmembrane region" description="Helical" evidence="9">
    <location>
        <begin position="22"/>
        <end position="43"/>
    </location>
</feature>
<sequence>MAVYDLEEQEQLSALKAWWGKYGNIISTGATVVAIGVIAWTAWSRYQGSQSENASVLYAEAFRAAQANDVPKLQQLANQLTKDYPGHLQAALATLLSARADVEKNDGKAARVKLEWITANVKDPLIKDVARLRLAAVLLDDKLLDEALTQANAGTTKEYAGRFAEMRGDVLIEQGKTEDAKAAFKQALEKYSEGGEFASLKNVVQTKLEALGGN</sequence>
<evidence type="ECO:0000256" key="4">
    <source>
        <dbReference type="ARBA" id="ARBA00022989"/>
    </source>
</evidence>
<keyword evidence="6" id="KW-0143">Chaperone</keyword>
<keyword evidence="5 9" id="KW-0472">Membrane</keyword>
<evidence type="ECO:0000256" key="7">
    <source>
        <dbReference type="ARBA" id="ARBA00024197"/>
    </source>
</evidence>
<dbReference type="InterPro" id="IPR011990">
    <property type="entry name" value="TPR-like_helical_dom_sf"/>
</dbReference>
<reference evidence="12" key="1">
    <citation type="journal article" date="2019" name="Int. J. Syst. Evol. Microbiol.">
        <title>The Global Catalogue of Microorganisms (GCM) 10K type strain sequencing project: providing services to taxonomists for standard genome sequencing and annotation.</title>
        <authorList>
            <consortium name="The Broad Institute Genomics Platform"/>
            <consortium name="The Broad Institute Genome Sequencing Center for Infectious Disease"/>
            <person name="Wu L."/>
            <person name="Ma J."/>
        </authorList>
    </citation>
    <scope>NUCLEOTIDE SEQUENCE [LARGE SCALE GENOMIC DNA]</scope>
    <source>
        <strain evidence="12">JCM 18715</strain>
    </source>
</reference>
<evidence type="ECO:0000256" key="1">
    <source>
        <dbReference type="ARBA" id="ARBA00004401"/>
    </source>
</evidence>
<keyword evidence="3 9" id="KW-0812">Transmembrane</keyword>
<evidence type="ECO:0000256" key="5">
    <source>
        <dbReference type="ARBA" id="ARBA00023136"/>
    </source>
</evidence>
<evidence type="ECO:0000256" key="2">
    <source>
        <dbReference type="ARBA" id="ARBA00022475"/>
    </source>
</evidence>
<protein>
    <recommendedName>
        <fullName evidence="8">Ancillary SecYEG translocon subunit</fullName>
    </recommendedName>
</protein>
<comment type="similarity">
    <text evidence="7">Belongs to the YfgM family.</text>
</comment>
<name>A0ABP9R1X2_9RHOO</name>
<dbReference type="Pfam" id="PF09976">
    <property type="entry name" value="TPR_21"/>
    <property type="match status" value="1"/>
</dbReference>